<dbReference type="EMBL" id="JAJHPV010000014">
    <property type="protein sequence ID" value="MCC6072244.1"/>
    <property type="molecule type" value="Genomic_DNA"/>
</dbReference>
<gene>
    <name evidence="1" type="ORF">LMJ30_14935</name>
</gene>
<reference evidence="1 2" key="1">
    <citation type="submission" date="2021-11" db="EMBL/GenBank/DDBJ databases">
        <authorList>
            <person name="Huq M.A."/>
        </authorList>
    </citation>
    <scope>NUCLEOTIDE SEQUENCE [LARGE SCALE GENOMIC DNA]</scope>
    <source>
        <strain evidence="1 2">MAHUQ-52</strain>
    </source>
</reference>
<keyword evidence="2" id="KW-1185">Reference proteome</keyword>
<proteinExistence type="predicted"/>
<dbReference type="Pfam" id="PF14518">
    <property type="entry name" value="Haem_oxygenas_2"/>
    <property type="match status" value="1"/>
</dbReference>
<evidence type="ECO:0000313" key="1">
    <source>
        <dbReference type="EMBL" id="MCC6072244.1"/>
    </source>
</evidence>
<protein>
    <submittedName>
        <fullName evidence="1">Iron-containing redox enzyme family protein</fullName>
    </submittedName>
</protein>
<dbReference type="Proteomes" id="UP001198701">
    <property type="component" value="Unassembled WGS sequence"/>
</dbReference>
<dbReference type="SMART" id="SM01236">
    <property type="entry name" value="Haem_oxygenase_2"/>
    <property type="match status" value="1"/>
</dbReference>
<comment type="caution">
    <text evidence="1">The sequence shown here is derived from an EMBL/GenBank/DDBJ whole genome shotgun (WGS) entry which is preliminary data.</text>
</comment>
<accession>A0ABS8IYF8</accession>
<organism evidence="1 2">
    <name type="scientific">Massilia agrisoli</name>
    <dbReference type="NCBI Taxonomy" id="2892444"/>
    <lineage>
        <taxon>Bacteria</taxon>
        <taxon>Pseudomonadati</taxon>
        <taxon>Pseudomonadota</taxon>
        <taxon>Betaproteobacteria</taxon>
        <taxon>Burkholderiales</taxon>
        <taxon>Oxalobacteraceae</taxon>
        <taxon>Telluria group</taxon>
        <taxon>Massilia</taxon>
    </lineage>
</organism>
<dbReference type="RefSeq" id="WP_229433134.1">
    <property type="nucleotide sequence ID" value="NZ_JAJHPV010000014.1"/>
</dbReference>
<sequence>MITMPMPVREAAQAAPCAEPAYDAASAKSMYLAMSRGLDHQPEAASSFLARRLVQAASLPADLPADPAQLEGWSQRHVLDVGSAYQQYLARRKAGAPRQYFASKAAALHFLRAVAPTKLVDGAWLFGLLPRWQDVAFHCLIRTYLEELGDGVADKNHVAIYQALLATHGCDQWHDLSDEHFEQGAIQLALAAEADRFLPELIGYNLGYEQLPLHLLITSYELNELGIDPYYFTLHVTVDNGSNGHAHKAIASLQAMLARADDPGAFYQRVLNGYRLNELGACTTSVIASFDIDTELKRLLADKSVIGKDMHSDYCRIEGKPVSAWLASPDDIGPFLHAMERAGWIRRGEDAGASRFWGLVSGPRAEMFGVFSPYELQVLRDWIEQAPDGAAPARREPSYRARQRNLRDLAGAAQPRPTAVRGVIRHWGHAANDGAAGGQNALRAFEQKVAECGGKDAAMALLGEALAPSRHHTPVGMMATRMFAQLLDA</sequence>
<evidence type="ECO:0000313" key="2">
    <source>
        <dbReference type="Proteomes" id="UP001198701"/>
    </source>
</evidence>
<name>A0ABS8IYF8_9BURK</name>